<evidence type="ECO:0000256" key="3">
    <source>
        <dbReference type="PROSITE-ProRule" id="PRU00023"/>
    </source>
</evidence>
<protein>
    <submittedName>
        <fullName evidence="4">Ankyrin domain-containing protein</fullName>
    </submittedName>
</protein>
<dbReference type="PANTHER" id="PTHR24198">
    <property type="entry name" value="ANKYRIN REPEAT AND PROTEIN KINASE DOMAIN-CONTAINING PROTEIN"/>
    <property type="match status" value="1"/>
</dbReference>
<dbReference type="KEGG" id="acib:ACBT_2030"/>
<dbReference type="Gene3D" id="1.25.40.20">
    <property type="entry name" value="Ankyrin repeat-containing domain"/>
    <property type="match status" value="2"/>
</dbReference>
<reference evidence="4 5" key="1">
    <citation type="submission" date="2020-05" db="EMBL/GenBank/DDBJ databases">
        <title>Complete genome sequencing of Campylobacter and Arcobacter type strains.</title>
        <authorList>
            <person name="Miller W.G."/>
            <person name="Yee E."/>
        </authorList>
    </citation>
    <scope>NUCLEOTIDE SEQUENCE [LARGE SCALE GENOMIC DNA]</scope>
    <source>
        <strain evidence="4 5">LMG 21996</strain>
    </source>
</reference>
<dbReference type="Proteomes" id="UP000509513">
    <property type="component" value="Chromosome"/>
</dbReference>
<dbReference type="RefSeq" id="WP_024774527.1">
    <property type="nucleotide sequence ID" value="NZ_CP054051.1"/>
</dbReference>
<gene>
    <name evidence="4" type="ORF">ACBT_2030</name>
</gene>
<evidence type="ECO:0000313" key="5">
    <source>
        <dbReference type="Proteomes" id="UP000509513"/>
    </source>
</evidence>
<organism evidence="4 5">
    <name type="scientific">Aliarcobacter cibarius</name>
    <dbReference type="NCBI Taxonomy" id="255507"/>
    <lineage>
        <taxon>Bacteria</taxon>
        <taxon>Pseudomonadati</taxon>
        <taxon>Campylobacterota</taxon>
        <taxon>Epsilonproteobacteria</taxon>
        <taxon>Campylobacterales</taxon>
        <taxon>Arcobacteraceae</taxon>
        <taxon>Aliarcobacter</taxon>
    </lineage>
</organism>
<feature type="repeat" description="ANK" evidence="3">
    <location>
        <begin position="181"/>
        <end position="213"/>
    </location>
</feature>
<dbReference type="AlphaFoldDB" id="A0A7L5JRU2"/>
<keyword evidence="1" id="KW-0677">Repeat</keyword>
<keyword evidence="2 3" id="KW-0040">ANK repeat</keyword>
<dbReference type="EMBL" id="CP054051">
    <property type="protein sequence ID" value="QKJ27922.1"/>
    <property type="molecule type" value="Genomic_DNA"/>
</dbReference>
<dbReference type="PANTHER" id="PTHR24198:SF165">
    <property type="entry name" value="ANKYRIN REPEAT-CONTAINING PROTEIN-RELATED"/>
    <property type="match status" value="1"/>
</dbReference>
<accession>A0A7L5JRU2</accession>
<dbReference type="PROSITE" id="PS50088">
    <property type="entry name" value="ANK_REPEAT"/>
    <property type="match status" value="2"/>
</dbReference>
<proteinExistence type="predicted"/>
<dbReference type="InterPro" id="IPR002110">
    <property type="entry name" value="Ankyrin_rpt"/>
</dbReference>
<evidence type="ECO:0000313" key="4">
    <source>
        <dbReference type="EMBL" id="QKJ27922.1"/>
    </source>
</evidence>
<dbReference type="SMART" id="SM00248">
    <property type="entry name" value="ANK"/>
    <property type="match status" value="12"/>
</dbReference>
<evidence type="ECO:0000256" key="1">
    <source>
        <dbReference type="ARBA" id="ARBA00022737"/>
    </source>
</evidence>
<dbReference type="SUPFAM" id="SSF48403">
    <property type="entry name" value="Ankyrin repeat"/>
    <property type="match status" value="2"/>
</dbReference>
<feature type="repeat" description="ANK" evidence="3">
    <location>
        <begin position="496"/>
        <end position="528"/>
    </location>
</feature>
<name>A0A7L5JRU2_9BACT</name>
<dbReference type="Pfam" id="PF12796">
    <property type="entry name" value="Ank_2"/>
    <property type="match status" value="1"/>
</dbReference>
<evidence type="ECO:0000256" key="2">
    <source>
        <dbReference type="ARBA" id="ARBA00023043"/>
    </source>
</evidence>
<dbReference type="InterPro" id="IPR036770">
    <property type="entry name" value="Ankyrin_rpt-contain_sf"/>
</dbReference>
<sequence length="642" mass="73860">MLNNLLTKNKSFTKEDLIEELINPNNNLEKLDLIYNSLKIDLNSLEIDEEPILHICCKKDIFESVSWLLSKKVDISKQNIYKETAGFYAIYSRNSSILQLLVDYGLNINHLNVSNRSILQEALNSANGSVIRYLLQATTLFSNIDIHGNNLLFDAVLNPNNNTLQHLASLKQIDINHVNKAGNTILHLRNVLENNDLAQFLISLGADPTIPNSKGESLLFYLVQKGESSIRLIKFISSMKFNFNLKNSLNRTILMEAISAYMQISPKNKEKRVGQYKLILEIMNLNIDIDITDSKGETAFFYALRSNDKDLILEFFRNFRIDVNKDNNEGISPFLHLVLTGINNKELIKPFIDKGANPNLKNSHKKNVVEILIDIILHIENNQKLDDIYRKNIQLNGQYRTILEIIFRYYSIDVNSLNYKNEPLFFSAILNFNFKLFAILKTRTINLNKKDKLGNNIIFRLVEQNNRDLIKDKKLYLNTIRTLVNAGININEKNSDGLTILHVAITQKCEDTIKLIFSLQADFFATDNNGRNIMHLIVLNNASKYFNFIHNINKGIVEIADYYGVKPINYAAFMGKYELALAMINENISIKNDEKKHPNILKFLQKYHLNLLSLPQKANNELDRKKIEALVSNMKKEFKIAQ</sequence>